<proteinExistence type="predicted"/>
<reference evidence="1 2" key="1">
    <citation type="submission" date="2016-12" db="EMBL/GenBank/DDBJ databases">
        <title>Trade-off between light-utilization and light-protection in marine flavobacteria.</title>
        <authorList>
            <person name="Kumagai Y."/>
            <person name="Yoshizawa S."/>
            <person name="Kogure K."/>
            <person name="Iwasaki W."/>
        </authorList>
    </citation>
    <scope>NUCLEOTIDE SEQUENCE [LARGE SCALE GENOMIC DNA]</scope>
    <source>
        <strain evidence="1 2">ATCC 43844</strain>
    </source>
</reference>
<accession>A0A2S7WYV3</accession>
<keyword evidence="2" id="KW-1185">Reference proteome</keyword>
<comment type="caution">
    <text evidence="1">The sequence shown here is derived from an EMBL/GenBank/DDBJ whole genome shotgun (WGS) entry which is preliminary data.</text>
</comment>
<dbReference type="OrthoDB" id="1203153at2"/>
<organism evidence="1 2">
    <name type="scientific">Polaribacter glomeratus</name>
    <dbReference type="NCBI Taxonomy" id="102"/>
    <lineage>
        <taxon>Bacteria</taxon>
        <taxon>Pseudomonadati</taxon>
        <taxon>Bacteroidota</taxon>
        <taxon>Flavobacteriia</taxon>
        <taxon>Flavobacteriales</taxon>
        <taxon>Flavobacteriaceae</taxon>
    </lineage>
</organism>
<evidence type="ECO:0000313" key="1">
    <source>
        <dbReference type="EMBL" id="PQJ82774.1"/>
    </source>
</evidence>
<dbReference type="AlphaFoldDB" id="A0A2S7WYV3"/>
<name>A0A2S7WYV3_9FLAO</name>
<protein>
    <submittedName>
        <fullName evidence="1">Uncharacterized protein</fullName>
    </submittedName>
</protein>
<gene>
    <name evidence="1" type="ORF">BTO16_09375</name>
</gene>
<sequence length="111" mass="13314">MEEEEEKLRISRYFRNVMKLVAKEVMAKKLVTKEDLYHLFEANSSIEQISTSPFYIKYKFTKKNIPKVTMKCEFISLKIPLKYCLIGSFRVLKPKKNKKRLAAKKFYFEEC</sequence>
<dbReference type="Proteomes" id="UP000239068">
    <property type="component" value="Unassembled WGS sequence"/>
</dbReference>
<evidence type="ECO:0000313" key="2">
    <source>
        <dbReference type="Proteomes" id="UP000239068"/>
    </source>
</evidence>
<dbReference type="RefSeq" id="WP_105021321.1">
    <property type="nucleotide sequence ID" value="NZ_MSCM01000001.1"/>
</dbReference>
<dbReference type="EMBL" id="MSCM01000001">
    <property type="protein sequence ID" value="PQJ82774.1"/>
    <property type="molecule type" value="Genomic_DNA"/>
</dbReference>